<dbReference type="SMR" id="A2DXM4"/>
<dbReference type="PANTHER" id="PTHR13561">
    <property type="entry name" value="DNA REPLICATION REGULATOR DPB11-RELATED"/>
    <property type="match status" value="1"/>
</dbReference>
<dbReference type="VEuPathDB" id="TrichDB:TVAG_411190"/>
<evidence type="ECO:0000259" key="2">
    <source>
        <dbReference type="PROSITE" id="PS50172"/>
    </source>
</evidence>
<dbReference type="GO" id="GO:0007095">
    <property type="term" value="P:mitotic G2 DNA damage checkpoint signaling"/>
    <property type="evidence" value="ECO:0000318"/>
    <property type="project" value="GO_Central"/>
</dbReference>
<protein>
    <recommendedName>
        <fullName evidence="2">BRCT domain-containing protein</fullName>
    </recommendedName>
</protein>
<keyword evidence="4" id="KW-1185">Reference proteome</keyword>
<evidence type="ECO:0000256" key="1">
    <source>
        <dbReference type="ARBA" id="ARBA00022737"/>
    </source>
</evidence>
<proteinExistence type="predicted"/>
<dbReference type="PANTHER" id="PTHR13561:SF20">
    <property type="entry name" value="DNA TOPOISOMERASE 2-BINDING PROTEIN 1"/>
    <property type="match status" value="1"/>
</dbReference>
<feature type="domain" description="BRCT" evidence="2">
    <location>
        <begin position="111"/>
        <end position="198"/>
    </location>
</feature>
<dbReference type="Pfam" id="PF00533">
    <property type="entry name" value="BRCT"/>
    <property type="match status" value="2"/>
</dbReference>
<feature type="domain" description="BRCT" evidence="2">
    <location>
        <begin position="377"/>
        <end position="465"/>
    </location>
</feature>
<name>A2DXM4_TRIV3</name>
<sequence>MSHNELNKIYNFHNSFKFWRHKNGMSFSRLWISPNIQEKRHSIIKYLSEIYRGIKETTDFSKSSTLHVGSIDDTIKNCSKLITYVSDVAIIDAIDKKIKDVNFIKNNSQIVSLCLYNKTISTSGFSKKDNIKIARMVLLMGGNFSHNICDKTDILISSTVLSQSYFTAHKRDIPIVGVEWIASCFKKLQKLPTEEFRIPYFHNVTFTSTDLQPARKKKLRRKILSYGGSWSDKLDDNTTFLITESLTLTTKISAALSAKIFIISPKWIDDCISSKSPPDNYIINWWQFGFKMNKIFEGKTFTIDRAVTNDNLVEAIKANGGEINTHGEYYICPSSIYGRNFKGILVSNFWIWQCIRRRELIDPEFSQIFKPLLNRSLPVKEFEGKTVFIYKVDSENFPIVIHAVRECGGNVTFKLRPSTSYIISSKVDKVISDQAKQNKIPIVRPEWAIDLLSNGRIPSSEKFNADVTSVIKNICGIIKNCKESSTVQRSSSKAIALEDLEFSEEHNEEETSGPESDGIRLLNAKVHKNFFLSSDSSSEEDDPLLRELGIL</sequence>
<dbReference type="Proteomes" id="UP000001542">
    <property type="component" value="Unassembled WGS sequence"/>
</dbReference>
<dbReference type="SUPFAM" id="SSF52113">
    <property type="entry name" value="BRCT domain"/>
    <property type="match status" value="3"/>
</dbReference>
<dbReference type="eggNOG" id="KOG1929">
    <property type="taxonomic scope" value="Eukaryota"/>
</dbReference>
<evidence type="ECO:0000313" key="3">
    <source>
        <dbReference type="EMBL" id="EAY14853.1"/>
    </source>
</evidence>
<dbReference type="EMBL" id="DS113264">
    <property type="protein sequence ID" value="EAY14853.1"/>
    <property type="molecule type" value="Genomic_DNA"/>
</dbReference>
<keyword evidence="1" id="KW-0677">Repeat</keyword>
<dbReference type="InParanoid" id="A2DXM4"/>
<dbReference type="AlphaFoldDB" id="A2DXM4"/>
<gene>
    <name evidence="3" type="ORF">TVAG_411190</name>
</gene>
<accession>A2DXM4</accession>
<dbReference type="VEuPathDB" id="TrichDB:TVAGG3_0047760"/>
<dbReference type="OrthoDB" id="342264at2759"/>
<dbReference type="RefSeq" id="XP_001327076.1">
    <property type="nucleotide sequence ID" value="XM_001327041.1"/>
</dbReference>
<dbReference type="KEGG" id="tva:4772852"/>
<dbReference type="GO" id="GO:0006270">
    <property type="term" value="P:DNA replication initiation"/>
    <property type="evidence" value="ECO:0000318"/>
    <property type="project" value="GO_Central"/>
</dbReference>
<dbReference type="InterPro" id="IPR001357">
    <property type="entry name" value="BRCT_dom"/>
</dbReference>
<feature type="domain" description="BRCT" evidence="2">
    <location>
        <begin position="291"/>
        <end position="368"/>
    </location>
</feature>
<feature type="domain" description="BRCT" evidence="2">
    <location>
        <begin position="196"/>
        <end position="283"/>
    </location>
</feature>
<dbReference type="PROSITE" id="PS50172">
    <property type="entry name" value="BRCT"/>
    <property type="match status" value="4"/>
</dbReference>
<reference evidence="3" key="1">
    <citation type="submission" date="2006-10" db="EMBL/GenBank/DDBJ databases">
        <authorList>
            <person name="Amadeo P."/>
            <person name="Zhao Q."/>
            <person name="Wortman J."/>
            <person name="Fraser-Liggett C."/>
            <person name="Carlton J."/>
        </authorList>
    </citation>
    <scope>NUCLEOTIDE SEQUENCE</scope>
    <source>
        <strain evidence="3">G3</strain>
    </source>
</reference>
<evidence type="ECO:0000313" key="4">
    <source>
        <dbReference type="Proteomes" id="UP000001542"/>
    </source>
</evidence>
<dbReference type="Pfam" id="PF12738">
    <property type="entry name" value="PTCB-BRCT"/>
    <property type="match status" value="1"/>
</dbReference>
<dbReference type="SMART" id="SM00292">
    <property type="entry name" value="BRCT"/>
    <property type="match status" value="4"/>
</dbReference>
<dbReference type="CDD" id="cd00027">
    <property type="entry name" value="BRCT"/>
    <property type="match status" value="2"/>
</dbReference>
<reference evidence="3" key="2">
    <citation type="journal article" date="2007" name="Science">
        <title>Draft genome sequence of the sexually transmitted pathogen Trichomonas vaginalis.</title>
        <authorList>
            <person name="Carlton J.M."/>
            <person name="Hirt R.P."/>
            <person name="Silva J.C."/>
            <person name="Delcher A.L."/>
            <person name="Schatz M."/>
            <person name="Zhao Q."/>
            <person name="Wortman J.R."/>
            <person name="Bidwell S.L."/>
            <person name="Alsmark U.C.M."/>
            <person name="Besteiro S."/>
            <person name="Sicheritz-Ponten T."/>
            <person name="Noel C.J."/>
            <person name="Dacks J.B."/>
            <person name="Foster P.G."/>
            <person name="Simillion C."/>
            <person name="Van de Peer Y."/>
            <person name="Miranda-Saavedra D."/>
            <person name="Barton G.J."/>
            <person name="Westrop G.D."/>
            <person name="Mueller S."/>
            <person name="Dessi D."/>
            <person name="Fiori P.L."/>
            <person name="Ren Q."/>
            <person name="Paulsen I."/>
            <person name="Zhang H."/>
            <person name="Bastida-Corcuera F.D."/>
            <person name="Simoes-Barbosa A."/>
            <person name="Brown M.T."/>
            <person name="Hayes R.D."/>
            <person name="Mukherjee M."/>
            <person name="Okumura C.Y."/>
            <person name="Schneider R."/>
            <person name="Smith A.J."/>
            <person name="Vanacova S."/>
            <person name="Villalvazo M."/>
            <person name="Haas B.J."/>
            <person name="Pertea M."/>
            <person name="Feldblyum T.V."/>
            <person name="Utterback T.R."/>
            <person name="Shu C.L."/>
            <person name="Osoegawa K."/>
            <person name="de Jong P.J."/>
            <person name="Hrdy I."/>
            <person name="Horvathova L."/>
            <person name="Zubacova Z."/>
            <person name="Dolezal P."/>
            <person name="Malik S.B."/>
            <person name="Logsdon J.M. Jr."/>
            <person name="Henze K."/>
            <person name="Gupta A."/>
            <person name="Wang C.C."/>
            <person name="Dunne R.L."/>
            <person name="Upcroft J.A."/>
            <person name="Upcroft P."/>
            <person name="White O."/>
            <person name="Salzberg S.L."/>
            <person name="Tang P."/>
            <person name="Chiu C.-H."/>
            <person name="Lee Y.-S."/>
            <person name="Embley T.M."/>
            <person name="Coombs G.H."/>
            <person name="Mottram J.C."/>
            <person name="Tachezy J."/>
            <person name="Fraser-Liggett C.M."/>
            <person name="Johnson P.J."/>
        </authorList>
    </citation>
    <scope>NUCLEOTIDE SEQUENCE [LARGE SCALE GENOMIC DNA]</scope>
    <source>
        <strain evidence="3">G3</strain>
    </source>
</reference>
<dbReference type="Gene3D" id="3.40.50.10190">
    <property type="entry name" value="BRCT domain"/>
    <property type="match status" value="4"/>
</dbReference>
<dbReference type="GO" id="GO:0033314">
    <property type="term" value="P:mitotic DNA replication checkpoint signaling"/>
    <property type="evidence" value="ECO:0000318"/>
    <property type="project" value="GO_Central"/>
</dbReference>
<organism evidence="3 4">
    <name type="scientific">Trichomonas vaginalis (strain ATCC PRA-98 / G3)</name>
    <dbReference type="NCBI Taxonomy" id="412133"/>
    <lineage>
        <taxon>Eukaryota</taxon>
        <taxon>Metamonada</taxon>
        <taxon>Parabasalia</taxon>
        <taxon>Trichomonadida</taxon>
        <taxon>Trichomonadidae</taxon>
        <taxon>Trichomonas</taxon>
    </lineage>
</organism>
<dbReference type="InterPro" id="IPR036420">
    <property type="entry name" value="BRCT_dom_sf"/>
</dbReference>
<dbReference type="STRING" id="5722.A2DXM4"/>